<dbReference type="Gene3D" id="1.10.357.10">
    <property type="entry name" value="Tetracycline Repressor, domain 2"/>
    <property type="match status" value="1"/>
</dbReference>
<accession>A0A1H7WUU1</accession>
<keyword evidence="7" id="KW-1185">Reference proteome</keyword>
<feature type="DNA-binding region" description="H-T-H motif" evidence="4">
    <location>
        <begin position="37"/>
        <end position="56"/>
    </location>
</feature>
<keyword evidence="1" id="KW-0805">Transcription regulation</keyword>
<reference evidence="7" key="1">
    <citation type="submission" date="2016-10" db="EMBL/GenBank/DDBJ databases">
        <authorList>
            <person name="Varghese N."/>
            <person name="Submissions S."/>
        </authorList>
    </citation>
    <scope>NUCLEOTIDE SEQUENCE [LARGE SCALE GENOMIC DNA]</scope>
    <source>
        <strain evidence="7">DSM 44675</strain>
    </source>
</reference>
<dbReference type="PANTHER" id="PTHR30055:SF234">
    <property type="entry name" value="HTH-TYPE TRANSCRIPTIONAL REGULATOR BETI"/>
    <property type="match status" value="1"/>
</dbReference>
<dbReference type="PROSITE" id="PS50977">
    <property type="entry name" value="HTH_TETR_2"/>
    <property type="match status" value="1"/>
</dbReference>
<dbReference type="InterPro" id="IPR001647">
    <property type="entry name" value="HTH_TetR"/>
</dbReference>
<evidence type="ECO:0000313" key="6">
    <source>
        <dbReference type="EMBL" id="SEM25273.1"/>
    </source>
</evidence>
<keyword evidence="2 4" id="KW-0238">DNA-binding</keyword>
<evidence type="ECO:0000256" key="1">
    <source>
        <dbReference type="ARBA" id="ARBA00023015"/>
    </source>
</evidence>
<dbReference type="OrthoDB" id="5242390at2"/>
<dbReference type="PRINTS" id="PR00455">
    <property type="entry name" value="HTHTETR"/>
</dbReference>
<dbReference type="RefSeq" id="WP_072753444.1">
    <property type="nucleotide sequence ID" value="NZ_FOAW01000029.1"/>
</dbReference>
<name>A0A1H7WUU1_9NOCA</name>
<evidence type="ECO:0000256" key="3">
    <source>
        <dbReference type="ARBA" id="ARBA00023163"/>
    </source>
</evidence>
<dbReference type="InterPro" id="IPR009057">
    <property type="entry name" value="Homeodomain-like_sf"/>
</dbReference>
<dbReference type="SUPFAM" id="SSF48498">
    <property type="entry name" value="Tetracyclin repressor-like, C-terminal domain"/>
    <property type="match status" value="1"/>
</dbReference>
<dbReference type="Pfam" id="PF00440">
    <property type="entry name" value="TetR_N"/>
    <property type="match status" value="1"/>
</dbReference>
<dbReference type="EMBL" id="FOAW01000029">
    <property type="protein sequence ID" value="SEM25273.1"/>
    <property type="molecule type" value="Genomic_DNA"/>
</dbReference>
<evidence type="ECO:0000256" key="2">
    <source>
        <dbReference type="ARBA" id="ARBA00023125"/>
    </source>
</evidence>
<dbReference type="InterPro" id="IPR050109">
    <property type="entry name" value="HTH-type_TetR-like_transc_reg"/>
</dbReference>
<evidence type="ECO:0000256" key="4">
    <source>
        <dbReference type="PROSITE-ProRule" id="PRU00335"/>
    </source>
</evidence>
<sequence length="208" mass="22416">MTTAPAPRRGRPPSGGREEILSATLAVLRERGVAKLTTREVAKRAGVSEGSIYYHFTDRFGLLLAVFERGLRPLADLNQRGFAGADLRSTLAGFMAAVEAFLDPAMDVLTAAQSDADLREALGAHMRDNDLGPHRGITMMGGYLAQQQRLGVVRADVDPETVAYTLVSGCFMRASQERMVGHTLGVASREQQLDMLMTLLAPTGDAVK</sequence>
<dbReference type="PANTHER" id="PTHR30055">
    <property type="entry name" value="HTH-TYPE TRANSCRIPTIONAL REGULATOR RUTR"/>
    <property type="match status" value="1"/>
</dbReference>
<protein>
    <submittedName>
        <fullName evidence="6">DNA-binding transcriptional regulator, AcrR family</fullName>
    </submittedName>
</protein>
<dbReference type="SUPFAM" id="SSF46689">
    <property type="entry name" value="Homeodomain-like"/>
    <property type="match status" value="1"/>
</dbReference>
<dbReference type="InterPro" id="IPR036271">
    <property type="entry name" value="Tet_transcr_reg_TetR-rel_C_sf"/>
</dbReference>
<feature type="domain" description="HTH tetR-type" evidence="5">
    <location>
        <begin position="14"/>
        <end position="74"/>
    </location>
</feature>
<keyword evidence="3" id="KW-0804">Transcription</keyword>
<dbReference type="GO" id="GO:0000976">
    <property type="term" value="F:transcription cis-regulatory region binding"/>
    <property type="evidence" value="ECO:0007669"/>
    <property type="project" value="TreeGrafter"/>
</dbReference>
<organism evidence="6 7">
    <name type="scientific">Rhodococcus maanshanensis</name>
    <dbReference type="NCBI Taxonomy" id="183556"/>
    <lineage>
        <taxon>Bacteria</taxon>
        <taxon>Bacillati</taxon>
        <taxon>Actinomycetota</taxon>
        <taxon>Actinomycetes</taxon>
        <taxon>Mycobacteriales</taxon>
        <taxon>Nocardiaceae</taxon>
        <taxon>Rhodococcus</taxon>
    </lineage>
</organism>
<dbReference type="Proteomes" id="UP000198677">
    <property type="component" value="Unassembled WGS sequence"/>
</dbReference>
<evidence type="ECO:0000259" key="5">
    <source>
        <dbReference type="PROSITE" id="PS50977"/>
    </source>
</evidence>
<proteinExistence type="predicted"/>
<dbReference type="GO" id="GO:0003700">
    <property type="term" value="F:DNA-binding transcription factor activity"/>
    <property type="evidence" value="ECO:0007669"/>
    <property type="project" value="TreeGrafter"/>
</dbReference>
<gene>
    <name evidence="6" type="ORF">SAMN05444583_12920</name>
</gene>
<dbReference type="AlphaFoldDB" id="A0A1H7WUU1"/>
<evidence type="ECO:0000313" key="7">
    <source>
        <dbReference type="Proteomes" id="UP000198677"/>
    </source>
</evidence>